<dbReference type="InterPro" id="IPR016164">
    <property type="entry name" value="FAD-linked_Oxase-like_C"/>
</dbReference>
<evidence type="ECO:0000256" key="3">
    <source>
        <dbReference type="ARBA" id="ARBA00022827"/>
    </source>
</evidence>
<sequence length="468" mass="50761">MKTYNKINENIIDELKNITGEKFVIVEKDKLEAYSHDELMEPSCMKYPEAVVYAKDAREVSEIVKLANRENIPIIPRGAGTGLTSASVACYGGIVISLEKMDKILEIDTENMFMTAEAGVRTAEIQRAARENGMLYAGDPCSGESSFIGGNAATNAGGNKAVKYGTTRRQIYGLEIVTAAGEIITLGGKCMKDSTGYSLLNLVIGSEGTLAVITRVLLKLMPLAPEAMDLLIVFEDFRKAIETVPKIIKLGVNPTCVEFMDNAVVQNCAAFLREKLPHDENGHYIIVKIEGGSRDALEEDCVKIDELCSANGSVETLVADPVRIWKARNSFAEADRAASPVFSAEDLVVPPAKIAEAVKYITELAARYGLVVHCAGHAADGNVHAHILKGALAEGEWHEKLAALQKELYKTVYSMGGKLSGEHGIGYKRVELMSEFCGAGELEMMRAVKKALDPNLILNPGKIFKVEA</sequence>
<feature type="domain" description="FAD-binding PCMH-type" evidence="5">
    <location>
        <begin position="44"/>
        <end position="223"/>
    </location>
</feature>
<dbReference type="Pfam" id="PF02913">
    <property type="entry name" value="FAD-oxidase_C"/>
    <property type="match status" value="1"/>
</dbReference>
<organism evidence="6 7">
    <name type="scientific">Candidatus Wallbacteria bacterium GWC2_49_35</name>
    <dbReference type="NCBI Taxonomy" id="1817813"/>
    <lineage>
        <taxon>Bacteria</taxon>
        <taxon>Candidatus Walliibacteriota</taxon>
    </lineage>
</organism>
<protein>
    <submittedName>
        <fullName evidence="6">FAD-binding protein</fullName>
    </submittedName>
</protein>
<proteinExistence type="predicted"/>
<dbReference type="Gene3D" id="1.10.45.10">
    <property type="entry name" value="Vanillyl-alcohol Oxidase, Chain A, domain 4"/>
    <property type="match status" value="1"/>
</dbReference>
<dbReference type="InterPro" id="IPR051914">
    <property type="entry name" value="FAD-linked_OxidoTrans_Type4"/>
</dbReference>
<evidence type="ECO:0000313" key="7">
    <source>
        <dbReference type="Proteomes" id="UP000178735"/>
    </source>
</evidence>
<dbReference type="PANTHER" id="PTHR42934:SF2">
    <property type="entry name" value="GLYCOLATE OXIDASE SUBUNIT GLCD"/>
    <property type="match status" value="1"/>
</dbReference>
<dbReference type="FunFam" id="1.10.45.10:FF:000001">
    <property type="entry name" value="D-lactate dehydrogenase mitochondrial"/>
    <property type="match status" value="1"/>
</dbReference>
<evidence type="ECO:0000256" key="4">
    <source>
        <dbReference type="ARBA" id="ARBA00023002"/>
    </source>
</evidence>
<evidence type="ECO:0000256" key="2">
    <source>
        <dbReference type="ARBA" id="ARBA00022630"/>
    </source>
</evidence>
<dbReference type="GO" id="GO:0016491">
    <property type="term" value="F:oxidoreductase activity"/>
    <property type="evidence" value="ECO:0007669"/>
    <property type="project" value="UniProtKB-KW"/>
</dbReference>
<comment type="cofactor">
    <cofactor evidence="1">
        <name>FAD</name>
        <dbReference type="ChEBI" id="CHEBI:57692"/>
    </cofactor>
</comment>
<dbReference type="Gene3D" id="3.30.70.2740">
    <property type="match status" value="1"/>
</dbReference>
<dbReference type="EMBL" id="MGFH01000238">
    <property type="protein sequence ID" value="OGM01307.1"/>
    <property type="molecule type" value="Genomic_DNA"/>
</dbReference>
<dbReference type="InterPro" id="IPR004113">
    <property type="entry name" value="FAD-bd_oxidored_4_C"/>
</dbReference>
<evidence type="ECO:0000313" key="6">
    <source>
        <dbReference type="EMBL" id="OGM01307.1"/>
    </source>
</evidence>
<keyword evidence="2" id="KW-0285">Flavoprotein</keyword>
<comment type="caution">
    <text evidence="6">The sequence shown here is derived from an EMBL/GenBank/DDBJ whole genome shotgun (WGS) entry which is preliminary data.</text>
</comment>
<accession>A0A1F7WFJ3</accession>
<dbReference type="Pfam" id="PF01565">
    <property type="entry name" value="FAD_binding_4"/>
    <property type="match status" value="1"/>
</dbReference>
<dbReference type="SUPFAM" id="SSF55103">
    <property type="entry name" value="FAD-linked oxidases, C-terminal domain"/>
    <property type="match status" value="1"/>
</dbReference>
<dbReference type="Gene3D" id="3.30.465.10">
    <property type="match status" value="1"/>
</dbReference>
<gene>
    <name evidence="6" type="ORF">A2008_01535</name>
</gene>
<reference evidence="6 7" key="1">
    <citation type="journal article" date="2016" name="Nat. Commun.">
        <title>Thousands of microbial genomes shed light on interconnected biogeochemical processes in an aquifer system.</title>
        <authorList>
            <person name="Anantharaman K."/>
            <person name="Brown C.T."/>
            <person name="Hug L.A."/>
            <person name="Sharon I."/>
            <person name="Castelle C.J."/>
            <person name="Probst A.J."/>
            <person name="Thomas B.C."/>
            <person name="Singh A."/>
            <person name="Wilkins M.J."/>
            <person name="Karaoz U."/>
            <person name="Brodie E.L."/>
            <person name="Williams K.H."/>
            <person name="Hubbard S.S."/>
            <person name="Banfield J.F."/>
        </authorList>
    </citation>
    <scope>NUCLEOTIDE SEQUENCE [LARGE SCALE GENOMIC DNA]</scope>
</reference>
<dbReference type="InterPro" id="IPR016171">
    <property type="entry name" value="Vanillyl_alc_oxidase_C-sub2"/>
</dbReference>
<evidence type="ECO:0000256" key="1">
    <source>
        <dbReference type="ARBA" id="ARBA00001974"/>
    </source>
</evidence>
<dbReference type="STRING" id="1817813.A2008_01535"/>
<dbReference type="PANTHER" id="PTHR42934">
    <property type="entry name" value="GLYCOLATE OXIDASE SUBUNIT GLCD"/>
    <property type="match status" value="1"/>
</dbReference>
<dbReference type="AlphaFoldDB" id="A0A1F7WFJ3"/>
<keyword evidence="3" id="KW-0274">FAD</keyword>
<evidence type="ECO:0000259" key="5">
    <source>
        <dbReference type="PROSITE" id="PS51387"/>
    </source>
</evidence>
<keyword evidence="4" id="KW-0560">Oxidoreductase</keyword>
<dbReference type="InterPro" id="IPR036318">
    <property type="entry name" value="FAD-bd_PCMH-like_sf"/>
</dbReference>
<dbReference type="SUPFAM" id="SSF56176">
    <property type="entry name" value="FAD-binding/transporter-associated domain-like"/>
    <property type="match status" value="1"/>
</dbReference>
<dbReference type="InterPro" id="IPR016166">
    <property type="entry name" value="FAD-bd_PCMH"/>
</dbReference>
<dbReference type="InterPro" id="IPR006094">
    <property type="entry name" value="Oxid_FAD_bind_N"/>
</dbReference>
<name>A0A1F7WFJ3_9BACT</name>
<dbReference type="Proteomes" id="UP000178735">
    <property type="component" value="Unassembled WGS sequence"/>
</dbReference>
<dbReference type="InterPro" id="IPR016169">
    <property type="entry name" value="FAD-bd_PCMH_sub2"/>
</dbReference>
<dbReference type="GO" id="GO:0071949">
    <property type="term" value="F:FAD binding"/>
    <property type="evidence" value="ECO:0007669"/>
    <property type="project" value="InterPro"/>
</dbReference>
<dbReference type="PROSITE" id="PS51387">
    <property type="entry name" value="FAD_PCMH"/>
    <property type="match status" value="1"/>
</dbReference>